<keyword evidence="3" id="KW-0832">Ubl conjugation</keyword>
<evidence type="ECO:0000256" key="2">
    <source>
        <dbReference type="ARBA" id="ARBA00022499"/>
    </source>
</evidence>
<dbReference type="GO" id="GO:0031573">
    <property type="term" value="P:mitotic intra-S DNA damage checkpoint signaling"/>
    <property type="evidence" value="ECO:0007669"/>
    <property type="project" value="TreeGrafter"/>
</dbReference>
<comment type="caution">
    <text evidence="7">The sequence shown here is derived from an EMBL/GenBank/DDBJ whole genome shotgun (WGS) entry which is preliminary data.</text>
</comment>
<feature type="compositionally biased region" description="Basic and acidic residues" evidence="6">
    <location>
        <begin position="704"/>
        <end position="715"/>
    </location>
</feature>
<evidence type="ECO:0000256" key="6">
    <source>
        <dbReference type="SAM" id="MobiDB-lite"/>
    </source>
</evidence>
<evidence type="ECO:0000313" key="8">
    <source>
        <dbReference type="Proteomes" id="UP000735302"/>
    </source>
</evidence>
<comment type="subcellular location">
    <subcellularLocation>
        <location evidence="1">Nucleus</location>
    </subcellularLocation>
</comment>
<dbReference type="GO" id="GO:0070182">
    <property type="term" value="F:DNA polymerase binding"/>
    <property type="evidence" value="ECO:0007669"/>
    <property type="project" value="TreeGrafter"/>
</dbReference>
<dbReference type="PANTHER" id="PTHR32086:SF0">
    <property type="entry name" value="FANCONI ANEMIA GROUP D2 PROTEIN"/>
    <property type="match status" value="1"/>
</dbReference>
<comment type="similarity">
    <text evidence="5">Belongs to the Fanconi anemia protein FANCD2 family.</text>
</comment>
<dbReference type="PANTHER" id="PTHR32086">
    <property type="entry name" value="FANCONI ANEMIA GROUP D2 PROTEIN"/>
    <property type="match status" value="1"/>
</dbReference>
<name>A0AAV4BPE9_9GAST</name>
<dbReference type="GO" id="GO:1990918">
    <property type="term" value="P:double-strand break repair involved in meiotic recombination"/>
    <property type="evidence" value="ECO:0007669"/>
    <property type="project" value="TreeGrafter"/>
</dbReference>
<evidence type="ECO:0000256" key="3">
    <source>
        <dbReference type="ARBA" id="ARBA00022843"/>
    </source>
</evidence>
<keyword evidence="4" id="KW-0539">Nucleus</keyword>
<dbReference type="GO" id="GO:0007129">
    <property type="term" value="P:homologous chromosome pairing at meiosis"/>
    <property type="evidence" value="ECO:0007669"/>
    <property type="project" value="TreeGrafter"/>
</dbReference>
<dbReference type="GO" id="GO:0000793">
    <property type="term" value="C:condensed chromosome"/>
    <property type="evidence" value="ECO:0007669"/>
    <property type="project" value="TreeGrafter"/>
</dbReference>
<dbReference type="EMBL" id="BLXT01005251">
    <property type="protein sequence ID" value="GFO21237.1"/>
    <property type="molecule type" value="Genomic_DNA"/>
</dbReference>
<feature type="compositionally biased region" description="Acidic residues" evidence="6">
    <location>
        <begin position="1281"/>
        <end position="1292"/>
    </location>
</feature>
<evidence type="ECO:0000256" key="5">
    <source>
        <dbReference type="ARBA" id="ARBA00093456"/>
    </source>
</evidence>
<evidence type="ECO:0000313" key="7">
    <source>
        <dbReference type="EMBL" id="GFO21237.1"/>
    </source>
</evidence>
<feature type="compositionally biased region" description="Acidic residues" evidence="6">
    <location>
        <begin position="1299"/>
        <end position="1315"/>
    </location>
</feature>
<dbReference type="Proteomes" id="UP000735302">
    <property type="component" value="Unassembled WGS sequence"/>
</dbReference>
<reference evidence="7 8" key="1">
    <citation type="journal article" date="2021" name="Elife">
        <title>Chloroplast acquisition without the gene transfer in kleptoplastic sea slugs, Plakobranchus ocellatus.</title>
        <authorList>
            <person name="Maeda T."/>
            <person name="Takahashi S."/>
            <person name="Yoshida T."/>
            <person name="Shimamura S."/>
            <person name="Takaki Y."/>
            <person name="Nagai Y."/>
            <person name="Toyoda A."/>
            <person name="Suzuki Y."/>
            <person name="Arimoto A."/>
            <person name="Ishii H."/>
            <person name="Satoh N."/>
            <person name="Nishiyama T."/>
            <person name="Hasebe M."/>
            <person name="Maruyama T."/>
            <person name="Minagawa J."/>
            <person name="Obokata J."/>
            <person name="Shigenobu S."/>
        </authorList>
    </citation>
    <scope>NUCLEOTIDE SEQUENCE [LARGE SCALE GENOMIC DNA]</scope>
</reference>
<sequence length="1337" mass="149214">MAVPDSAVRLLLGTDVIQSPLMVLLLDKLLIFWGEEDDYMFHQGQMVYIPRLLLSQFRFLDRIVDGKELTRKLLTVLTSTSLEVQKEILACVPDIVEDSEHGEVAKKLREELTSNKDLACAAIDALTYLNISEEQVVQVRTAVMEMLKTFSFNDLPIVVNFLLESLTPQDALEVVNEIRSNIDFVASSRLSAQEKEKINTSAKLTVDALKGRMQFQRHVAEAWIKALDSAQNAQMLDVYVLLALHWLNHRKAVESLVRNKIRKGLLTEHNLSKAFSVHTQIVRDYFPSILSLAQTLVRSAESHVCLAGSSLYRLAFTHFDAYCKQEIIASLMTHIGSGLATEIDASLNILTELVNSQLKEMTRFAVFIKGALDYLDHNNLSILHIRKLYLLLARLAFCGSDEGNYLQDELLIIIRKQLTSGNSKYKRMGVMGAIAIIQALAGNSGKQSGEQMRKEKYKQTIDLLELMRSSCRRDAEMTALFLDNLAATLASQRLAKNVETWISDNMTETFEETFVSDQEDLSALQGKSTVNIECLFGLNNEAESTIFINLVPLVEKILDTTQSASFDAQHSPLCLAPLFRLITRCEMLQPSGDLENIDALLGCPILMIKPDVYNNLSNMSSKEKDIICASLFFCINWAREVINSFASMTNDEMKKKVILRLRLITQLNGQLAQCLAKHPNYVPFPAIFELDKPPVVAKAVSKQGGDKKKGGTKGDKGKKKKKGATIDETLVSSTQDGEEADTVLTQSSLNMDSSVVKKPNSGDNATSTVDLGNFRQCFRELDISVFTILKVGLTPKFQNMSKLDANTSATDLHLDVAELKFLLEDMALKLKHALVSTTITVRRGGFFKGDDSRSIGFSNLDHHSAGEIAKQAASLFPTLCDLLEDACNFFQAQASNEEDDPEEENMVRSEADTAMMGSCFNLLLQCVQSLLCWEGFKTEEHHDLYMAVLMVAVRKLRPDVEDGDTAAGFVSQQEGLRCTFQYFSNLVETAPDLDTAVILIKLLRVLSDSCSDESVQEKLAQIAKSILNREWRDSSGELQKGAHHNENLQLIIRTYVVSSKSPLEALEGLAIENLASMVNLDKRGHAEGLASLNRWTFPAYYKVMLTELIANIKRIPAGKKSDSLDVLEERLLLWTVAVKILYTAVSLTKVFNARANLSSVLKLGRQFVELFLRQGMPLMDITFRRRHAQVEKLLRSLQQSTRMLHHLCGHSKINKDVALTNQVPMLKRALETFVYRVKAMLALNNCQDAFWMGNLKNRNLQGEEILTQTSIASSGNTTAGADEEDDDDEETDNPAANDGGEENEESEVEMEEQQDQAEPARNQEDSSTAGGSYSEIF</sequence>
<dbReference type="GO" id="GO:0036297">
    <property type="term" value="P:interstrand cross-link repair"/>
    <property type="evidence" value="ECO:0007669"/>
    <property type="project" value="TreeGrafter"/>
</dbReference>
<evidence type="ECO:0000256" key="1">
    <source>
        <dbReference type="ARBA" id="ARBA00004123"/>
    </source>
</evidence>
<dbReference type="Pfam" id="PF14631">
    <property type="entry name" value="FancD2"/>
    <property type="match status" value="1"/>
</dbReference>
<dbReference type="InterPro" id="IPR029448">
    <property type="entry name" value="FANCD2"/>
</dbReference>
<evidence type="ECO:0000256" key="4">
    <source>
        <dbReference type="ARBA" id="ARBA00023242"/>
    </source>
</evidence>
<protein>
    <submittedName>
        <fullName evidence="7">Fanconi anemia group d2 protein</fullName>
    </submittedName>
</protein>
<gene>
    <name evidence="7" type="ORF">PoB_004774200</name>
</gene>
<organism evidence="7 8">
    <name type="scientific">Plakobranchus ocellatus</name>
    <dbReference type="NCBI Taxonomy" id="259542"/>
    <lineage>
        <taxon>Eukaryota</taxon>
        <taxon>Metazoa</taxon>
        <taxon>Spiralia</taxon>
        <taxon>Lophotrochozoa</taxon>
        <taxon>Mollusca</taxon>
        <taxon>Gastropoda</taxon>
        <taxon>Heterobranchia</taxon>
        <taxon>Euthyneura</taxon>
        <taxon>Panpulmonata</taxon>
        <taxon>Sacoglossa</taxon>
        <taxon>Placobranchoidea</taxon>
        <taxon>Plakobranchidae</taxon>
        <taxon>Plakobranchus</taxon>
    </lineage>
</organism>
<dbReference type="GO" id="GO:0005634">
    <property type="term" value="C:nucleus"/>
    <property type="evidence" value="ECO:0007669"/>
    <property type="project" value="UniProtKB-SubCell"/>
</dbReference>
<feature type="region of interest" description="Disordered" evidence="6">
    <location>
        <begin position="699"/>
        <end position="726"/>
    </location>
</feature>
<proteinExistence type="inferred from homology"/>
<keyword evidence="8" id="KW-1185">Reference proteome</keyword>
<feature type="region of interest" description="Disordered" evidence="6">
    <location>
        <begin position="1268"/>
        <end position="1337"/>
    </location>
</feature>
<accession>A0AAV4BPE9</accession>
<keyword evidence="2" id="KW-1017">Isopeptide bond</keyword>